<protein>
    <submittedName>
        <fullName evidence="1">Uncharacterized protein</fullName>
    </submittedName>
</protein>
<keyword evidence="2" id="KW-1185">Reference proteome</keyword>
<evidence type="ECO:0000313" key="2">
    <source>
        <dbReference type="Proteomes" id="UP000324222"/>
    </source>
</evidence>
<dbReference type="AlphaFoldDB" id="A0A5B7G1X2"/>
<dbReference type="EMBL" id="VSRR010010204">
    <property type="protein sequence ID" value="MPC51475.1"/>
    <property type="molecule type" value="Genomic_DNA"/>
</dbReference>
<organism evidence="1 2">
    <name type="scientific">Portunus trituberculatus</name>
    <name type="common">Swimming crab</name>
    <name type="synonym">Neptunus trituberculatus</name>
    <dbReference type="NCBI Taxonomy" id="210409"/>
    <lineage>
        <taxon>Eukaryota</taxon>
        <taxon>Metazoa</taxon>
        <taxon>Ecdysozoa</taxon>
        <taxon>Arthropoda</taxon>
        <taxon>Crustacea</taxon>
        <taxon>Multicrustacea</taxon>
        <taxon>Malacostraca</taxon>
        <taxon>Eumalacostraca</taxon>
        <taxon>Eucarida</taxon>
        <taxon>Decapoda</taxon>
        <taxon>Pleocyemata</taxon>
        <taxon>Brachyura</taxon>
        <taxon>Eubrachyura</taxon>
        <taxon>Portunoidea</taxon>
        <taxon>Portunidae</taxon>
        <taxon>Portuninae</taxon>
        <taxon>Portunus</taxon>
    </lineage>
</organism>
<accession>A0A5B7G1X2</accession>
<reference evidence="1 2" key="1">
    <citation type="submission" date="2019-05" db="EMBL/GenBank/DDBJ databases">
        <title>Another draft genome of Portunus trituberculatus and its Hox gene families provides insights of decapod evolution.</title>
        <authorList>
            <person name="Jeong J.-H."/>
            <person name="Song I."/>
            <person name="Kim S."/>
            <person name="Choi T."/>
            <person name="Kim D."/>
            <person name="Ryu S."/>
            <person name="Kim W."/>
        </authorList>
    </citation>
    <scope>NUCLEOTIDE SEQUENCE [LARGE SCALE GENOMIC DNA]</scope>
    <source>
        <tissue evidence="1">Muscle</tissue>
    </source>
</reference>
<name>A0A5B7G1X2_PORTR</name>
<sequence>MGQSMAAVHLPHGATVHFTWILSHVGIPLNKKADRFAQCALQDDTVDPGTEHTLGYVKSSITNYVRNSISDQLELCCHRGSGTMHVSPRAVLTPMGDALHHTTG</sequence>
<dbReference type="Proteomes" id="UP000324222">
    <property type="component" value="Unassembled WGS sequence"/>
</dbReference>
<proteinExistence type="predicted"/>
<evidence type="ECO:0000313" key="1">
    <source>
        <dbReference type="EMBL" id="MPC51475.1"/>
    </source>
</evidence>
<comment type="caution">
    <text evidence="1">The sequence shown here is derived from an EMBL/GenBank/DDBJ whole genome shotgun (WGS) entry which is preliminary data.</text>
</comment>
<gene>
    <name evidence="1" type="ORF">E2C01_045321</name>
</gene>